<accession>A0A8X6UBV5</accession>
<feature type="region of interest" description="Disordered" evidence="1">
    <location>
        <begin position="42"/>
        <end position="79"/>
    </location>
</feature>
<comment type="caution">
    <text evidence="2">The sequence shown here is derived from an EMBL/GenBank/DDBJ whole genome shotgun (WGS) entry which is preliminary data.</text>
</comment>
<sequence>VDKVPSKILAGLVKVSIRHRSVSVPKDFEALAGRSVTKHPAAVYGNGGGNHSSVSESRTRPANNAYARASGQVEYGNDR</sequence>
<feature type="non-terminal residue" evidence="2">
    <location>
        <position position="1"/>
    </location>
</feature>
<feature type="compositionally biased region" description="Polar residues" evidence="1">
    <location>
        <begin position="51"/>
        <end position="62"/>
    </location>
</feature>
<dbReference type="EMBL" id="BMAW01122380">
    <property type="protein sequence ID" value="GFT98628.1"/>
    <property type="molecule type" value="Genomic_DNA"/>
</dbReference>
<evidence type="ECO:0000313" key="3">
    <source>
        <dbReference type="Proteomes" id="UP000887013"/>
    </source>
</evidence>
<reference evidence="2" key="1">
    <citation type="submission" date="2020-08" db="EMBL/GenBank/DDBJ databases">
        <title>Multicomponent nature underlies the extraordinary mechanical properties of spider dragline silk.</title>
        <authorList>
            <person name="Kono N."/>
            <person name="Nakamura H."/>
            <person name="Mori M."/>
            <person name="Yoshida Y."/>
            <person name="Ohtoshi R."/>
            <person name="Malay A.D."/>
            <person name="Moran D.A.P."/>
            <person name="Tomita M."/>
            <person name="Numata K."/>
            <person name="Arakawa K."/>
        </authorList>
    </citation>
    <scope>NUCLEOTIDE SEQUENCE</scope>
</reference>
<keyword evidence="3" id="KW-1185">Reference proteome</keyword>
<dbReference type="AlphaFoldDB" id="A0A8X6UBV5"/>
<gene>
    <name evidence="2" type="ORF">NPIL_389861</name>
</gene>
<dbReference type="Proteomes" id="UP000887013">
    <property type="component" value="Unassembled WGS sequence"/>
</dbReference>
<feature type="non-terminal residue" evidence="2">
    <location>
        <position position="79"/>
    </location>
</feature>
<evidence type="ECO:0000313" key="2">
    <source>
        <dbReference type="EMBL" id="GFT98628.1"/>
    </source>
</evidence>
<proteinExistence type="predicted"/>
<organism evidence="2 3">
    <name type="scientific">Nephila pilipes</name>
    <name type="common">Giant wood spider</name>
    <name type="synonym">Nephila maculata</name>
    <dbReference type="NCBI Taxonomy" id="299642"/>
    <lineage>
        <taxon>Eukaryota</taxon>
        <taxon>Metazoa</taxon>
        <taxon>Ecdysozoa</taxon>
        <taxon>Arthropoda</taxon>
        <taxon>Chelicerata</taxon>
        <taxon>Arachnida</taxon>
        <taxon>Araneae</taxon>
        <taxon>Araneomorphae</taxon>
        <taxon>Entelegynae</taxon>
        <taxon>Araneoidea</taxon>
        <taxon>Nephilidae</taxon>
        <taxon>Nephila</taxon>
    </lineage>
</organism>
<evidence type="ECO:0000256" key="1">
    <source>
        <dbReference type="SAM" id="MobiDB-lite"/>
    </source>
</evidence>
<protein>
    <submittedName>
        <fullName evidence="2">Uncharacterized protein</fullName>
    </submittedName>
</protein>
<name>A0A8X6UBV5_NEPPI</name>